<dbReference type="PROSITE" id="PS00134">
    <property type="entry name" value="TRYPSIN_HIS"/>
    <property type="match status" value="1"/>
</dbReference>
<keyword evidence="3" id="KW-0645">Protease</keyword>
<dbReference type="EMBL" id="JBHEZY010000013">
    <property type="protein sequence ID" value="MFC1434442.1"/>
    <property type="molecule type" value="Genomic_DNA"/>
</dbReference>
<evidence type="ECO:0000313" key="3">
    <source>
        <dbReference type="EMBL" id="MFC1434442.1"/>
    </source>
</evidence>
<feature type="compositionally biased region" description="Polar residues" evidence="1">
    <location>
        <begin position="99"/>
        <end position="110"/>
    </location>
</feature>
<dbReference type="InterPro" id="IPR009003">
    <property type="entry name" value="Peptidase_S1_PA"/>
</dbReference>
<feature type="domain" description="Peptidase S1" evidence="2">
    <location>
        <begin position="112"/>
        <end position="236"/>
    </location>
</feature>
<dbReference type="InterPro" id="IPR001254">
    <property type="entry name" value="Trypsin_dom"/>
</dbReference>
<dbReference type="InterPro" id="IPR018114">
    <property type="entry name" value="TRYPSIN_HIS"/>
</dbReference>
<dbReference type="GO" id="GO:0006508">
    <property type="term" value="P:proteolysis"/>
    <property type="evidence" value="ECO:0007669"/>
    <property type="project" value="UniProtKB-KW"/>
</dbReference>
<dbReference type="RefSeq" id="WP_380556888.1">
    <property type="nucleotide sequence ID" value="NZ_JBHEZY010000013.1"/>
</dbReference>
<dbReference type="InterPro" id="IPR043504">
    <property type="entry name" value="Peptidase_S1_PA_chymotrypsin"/>
</dbReference>
<dbReference type="GO" id="GO:0008233">
    <property type="term" value="F:peptidase activity"/>
    <property type="evidence" value="ECO:0007669"/>
    <property type="project" value="UniProtKB-KW"/>
</dbReference>
<sequence>MSGRSGSRLSGIKARVVTGIALGAMLGGGAFVTASGAARASDSRPQAAQDQAQPAATVSASNSASASAAPVPSAAASSAKPTSKAAAKATTAKSVSAPPRTSTGQSVTLAASQQPSQVGALFAGSIADGHHCTASVVDSSAGDIIVTAAHCLSSGTSTHTFVPGYRDGTAPYGVWQISQVLEDDAWTSSQDPDHDVAFAVVEPLNGQSLESVVGSYQLDTSGVTDTQVQITGYPSATDEPISCTGSSGSFSSSQLTVYCTGYAGGTSGSGWIEDYDPTDGSGTLVGVIGGYQTGGNTEDVSYAARFGDGVQALFNQAEAAG</sequence>
<dbReference type="Gene3D" id="2.40.10.10">
    <property type="entry name" value="Trypsin-like serine proteases"/>
    <property type="match status" value="2"/>
</dbReference>
<feature type="region of interest" description="Disordered" evidence="1">
    <location>
        <begin position="35"/>
        <end position="110"/>
    </location>
</feature>
<evidence type="ECO:0000313" key="4">
    <source>
        <dbReference type="Proteomes" id="UP001592530"/>
    </source>
</evidence>
<dbReference type="SUPFAM" id="SSF50494">
    <property type="entry name" value="Trypsin-like serine proteases"/>
    <property type="match status" value="1"/>
</dbReference>
<evidence type="ECO:0000256" key="1">
    <source>
        <dbReference type="SAM" id="MobiDB-lite"/>
    </source>
</evidence>
<evidence type="ECO:0000259" key="2">
    <source>
        <dbReference type="Pfam" id="PF00089"/>
    </source>
</evidence>
<dbReference type="Proteomes" id="UP001592530">
    <property type="component" value="Unassembled WGS sequence"/>
</dbReference>
<proteinExistence type="predicted"/>
<comment type="caution">
    <text evidence="3">The sequence shown here is derived from an EMBL/GenBank/DDBJ whole genome shotgun (WGS) entry which is preliminary data.</text>
</comment>
<protein>
    <submittedName>
        <fullName evidence="3">Serine protease</fullName>
        <ecNumber evidence="3">3.4.21.-</ecNumber>
    </submittedName>
</protein>
<keyword evidence="3" id="KW-0378">Hydrolase</keyword>
<organism evidence="3 4">
    <name type="scientific">Streptacidiphilus alkalitolerans</name>
    <dbReference type="NCBI Taxonomy" id="3342712"/>
    <lineage>
        <taxon>Bacteria</taxon>
        <taxon>Bacillati</taxon>
        <taxon>Actinomycetota</taxon>
        <taxon>Actinomycetes</taxon>
        <taxon>Kitasatosporales</taxon>
        <taxon>Streptomycetaceae</taxon>
        <taxon>Streptacidiphilus</taxon>
    </lineage>
</organism>
<gene>
    <name evidence="3" type="ORF">ACEZDB_27765</name>
</gene>
<reference evidence="3 4" key="1">
    <citation type="submission" date="2024-09" db="EMBL/GenBank/DDBJ databases">
        <authorList>
            <person name="Lee S.D."/>
        </authorList>
    </citation>
    <scope>NUCLEOTIDE SEQUENCE [LARGE SCALE GENOMIC DNA]</scope>
    <source>
        <strain evidence="3 4">N1-3</strain>
    </source>
</reference>
<dbReference type="EC" id="3.4.21.-" evidence="3"/>
<feature type="compositionally biased region" description="Low complexity" evidence="1">
    <location>
        <begin position="43"/>
        <end position="97"/>
    </location>
</feature>
<accession>A0ABV6X821</accession>
<dbReference type="Pfam" id="PF00089">
    <property type="entry name" value="Trypsin"/>
    <property type="match status" value="1"/>
</dbReference>
<name>A0ABV6X821_9ACTN</name>